<feature type="domain" description="PAC" evidence="5">
    <location>
        <begin position="417"/>
        <end position="469"/>
    </location>
</feature>
<evidence type="ECO:0000313" key="9">
    <source>
        <dbReference type="Proteomes" id="UP000199075"/>
    </source>
</evidence>
<dbReference type="CDD" id="cd01949">
    <property type="entry name" value="GGDEF"/>
    <property type="match status" value="1"/>
</dbReference>
<feature type="domain" description="EAL" evidence="6">
    <location>
        <begin position="648"/>
        <end position="902"/>
    </location>
</feature>
<organism evidence="8 9">
    <name type="scientific">Halomonas shengliensis</name>
    <dbReference type="NCBI Taxonomy" id="419597"/>
    <lineage>
        <taxon>Bacteria</taxon>
        <taxon>Pseudomonadati</taxon>
        <taxon>Pseudomonadota</taxon>
        <taxon>Gammaproteobacteria</taxon>
        <taxon>Oceanospirillales</taxon>
        <taxon>Halomonadaceae</taxon>
        <taxon>Halomonas</taxon>
    </lineage>
</organism>
<reference evidence="9" key="1">
    <citation type="submission" date="2016-10" db="EMBL/GenBank/DDBJ databases">
        <authorList>
            <person name="Varghese N."/>
            <person name="Submissions S."/>
        </authorList>
    </citation>
    <scope>NUCLEOTIDE SEQUENCE [LARGE SCALE GENOMIC DNA]</scope>
    <source>
        <strain evidence="9">CGMCC 1.6444</strain>
    </source>
</reference>
<gene>
    <name evidence="8" type="ORF">SAMN04487957_11434</name>
</gene>
<keyword evidence="9" id="KW-1185">Reference proteome</keyword>
<dbReference type="InterPro" id="IPR001633">
    <property type="entry name" value="EAL_dom"/>
</dbReference>
<sequence>MSSSLASSDDAPLRVLRRRALLLYLAVLAVTALAMGWSLAERRQQLIAAETRHAAAAAEMVREWAEASFYQSRMVLSGTGQLALEALTSGSPAALEALPEKLARRVGFTQVVSRLVLLSPRGEPLAASRKQGLAELLAQAGPSLAAMRSTPRRLHHVSGVLGDRPPRAVHLRRLLDRTGQERGVMLAELDLRYLDAGLARETFPLGDSLALRDETLTLVGRFPRVPGANVGLPVDAEQLREALAREESLDGLTFASPLDGTPRLFSARRLEGAPYLVVAGRDLRQVLAPWWQQLAMLAAGWGFLALVGFVALRRHLSLLATKRRLREEASRRAAAQRRLEESAAELKIAAMAFDTHLGMFITDARGRVLRANRTFSRITGFTAAEVIGQNPRMWASGRHDAAFYREMWQTIAAEGSWQGEVWNRRKSGEVYPQWLTISAIHDDHGGVLHYVATLTDLSATKAAECTIQRLAFYDPLTGLPNRRLLIDRLGEVIKYTRRRDHYAALLLVGLDNFKAYNSTLGHARGDTLLRHLAEGLRGRLRESDTLARWGGDQFALLVQDLGDEPAQAARGAERLGDKLLHEVARLAGGEDVTLPLSASIGIALFHDDELDAAEAIQQAELAMYEAKREGGAALRFFDRAMQTQVIERAHLEADLERALDADQLRLFYQPQGDAAGVTVGLEALLRWEHPVRGMVSPGVFIPLAEEGGRIVAIGNWVLEQACHQLAHWADQPARCELTISVNVSPVQFREAGFVDGVREILAATGADPRRLVLEVTESLFLQDPKLARETMLALSALGVRFALDDFGTGYSSLSYLKRLPLDELKIDQSFVRDLLASPADAAIVETIIALADRLSLSVTAEGVETEAQAAWLRDHGCRHFQGYLFARPAPLVSGKEPLPGLPS</sequence>
<dbReference type="SUPFAM" id="SSF55785">
    <property type="entry name" value="PYP-like sensor domain (PAS domain)"/>
    <property type="match status" value="1"/>
</dbReference>
<proteinExistence type="predicted"/>
<evidence type="ECO:0000259" key="7">
    <source>
        <dbReference type="PROSITE" id="PS50887"/>
    </source>
</evidence>
<dbReference type="Proteomes" id="UP000199075">
    <property type="component" value="Unassembled WGS sequence"/>
</dbReference>
<dbReference type="CDD" id="cd01948">
    <property type="entry name" value="EAL"/>
    <property type="match status" value="1"/>
</dbReference>
<accession>A0A1H0N4N9</accession>
<dbReference type="FunFam" id="3.20.20.450:FF:000001">
    <property type="entry name" value="Cyclic di-GMP phosphodiesterase yahA"/>
    <property type="match status" value="1"/>
</dbReference>
<evidence type="ECO:0000313" key="8">
    <source>
        <dbReference type="EMBL" id="SDO87684.1"/>
    </source>
</evidence>
<feature type="domain" description="GGDEF" evidence="7">
    <location>
        <begin position="501"/>
        <end position="639"/>
    </location>
</feature>
<dbReference type="PROSITE" id="PS50112">
    <property type="entry name" value="PAS"/>
    <property type="match status" value="1"/>
</dbReference>
<dbReference type="Pfam" id="PF13426">
    <property type="entry name" value="PAS_9"/>
    <property type="match status" value="1"/>
</dbReference>
<evidence type="ECO:0000259" key="4">
    <source>
        <dbReference type="PROSITE" id="PS50112"/>
    </source>
</evidence>
<dbReference type="InterPro" id="IPR000014">
    <property type="entry name" value="PAS"/>
</dbReference>
<dbReference type="InterPro" id="IPR043128">
    <property type="entry name" value="Rev_trsase/Diguanyl_cyclase"/>
</dbReference>
<dbReference type="InterPro" id="IPR000160">
    <property type="entry name" value="GGDEF_dom"/>
</dbReference>
<dbReference type="SMART" id="SM00091">
    <property type="entry name" value="PAS"/>
    <property type="match status" value="1"/>
</dbReference>
<name>A0A1H0N4N9_9GAMM</name>
<dbReference type="SMART" id="SM00267">
    <property type="entry name" value="GGDEF"/>
    <property type="match status" value="1"/>
</dbReference>
<dbReference type="InterPro" id="IPR052155">
    <property type="entry name" value="Biofilm_reg_signaling"/>
</dbReference>
<protein>
    <recommendedName>
        <fullName evidence="1">cyclic-guanylate-specific phosphodiesterase</fullName>
        <ecNumber evidence="1">3.1.4.52</ecNumber>
    </recommendedName>
</protein>
<dbReference type="Gene3D" id="3.30.70.270">
    <property type="match status" value="1"/>
</dbReference>
<evidence type="ECO:0000259" key="6">
    <source>
        <dbReference type="PROSITE" id="PS50883"/>
    </source>
</evidence>
<dbReference type="Pfam" id="PF00563">
    <property type="entry name" value="EAL"/>
    <property type="match status" value="1"/>
</dbReference>
<feature type="domain" description="PAS" evidence="4">
    <location>
        <begin position="359"/>
        <end position="390"/>
    </location>
</feature>
<keyword evidence="3" id="KW-1133">Transmembrane helix</keyword>
<dbReference type="CDD" id="cd00130">
    <property type="entry name" value="PAS"/>
    <property type="match status" value="1"/>
</dbReference>
<evidence type="ECO:0000256" key="3">
    <source>
        <dbReference type="SAM" id="Phobius"/>
    </source>
</evidence>
<dbReference type="InterPro" id="IPR001610">
    <property type="entry name" value="PAC"/>
</dbReference>
<dbReference type="Gene3D" id="3.20.20.450">
    <property type="entry name" value="EAL domain"/>
    <property type="match status" value="1"/>
</dbReference>
<dbReference type="InterPro" id="IPR035965">
    <property type="entry name" value="PAS-like_dom_sf"/>
</dbReference>
<dbReference type="NCBIfam" id="TIGR00254">
    <property type="entry name" value="GGDEF"/>
    <property type="match status" value="1"/>
</dbReference>
<dbReference type="AlphaFoldDB" id="A0A1H0N4N9"/>
<evidence type="ECO:0000259" key="5">
    <source>
        <dbReference type="PROSITE" id="PS50113"/>
    </source>
</evidence>
<dbReference type="STRING" id="419597.SAMN04487957_11434"/>
<dbReference type="GO" id="GO:0071111">
    <property type="term" value="F:cyclic-guanylate-specific phosphodiesterase activity"/>
    <property type="evidence" value="ECO:0007669"/>
    <property type="project" value="UniProtKB-EC"/>
</dbReference>
<dbReference type="SMART" id="SM00052">
    <property type="entry name" value="EAL"/>
    <property type="match status" value="1"/>
</dbReference>
<dbReference type="InterPro" id="IPR035919">
    <property type="entry name" value="EAL_sf"/>
</dbReference>
<dbReference type="SUPFAM" id="SSF55073">
    <property type="entry name" value="Nucleotide cyclase"/>
    <property type="match status" value="1"/>
</dbReference>
<dbReference type="RefSeq" id="WP_089680941.1">
    <property type="nucleotide sequence ID" value="NZ_FNIV01000014.1"/>
</dbReference>
<keyword evidence="2" id="KW-0973">c-di-GMP</keyword>
<dbReference type="InterPro" id="IPR000700">
    <property type="entry name" value="PAS-assoc_C"/>
</dbReference>
<keyword evidence="3" id="KW-0812">Transmembrane</keyword>
<dbReference type="EC" id="3.1.4.52" evidence="1"/>
<feature type="transmembrane region" description="Helical" evidence="3">
    <location>
        <begin position="21"/>
        <end position="40"/>
    </location>
</feature>
<dbReference type="PROSITE" id="PS50883">
    <property type="entry name" value="EAL"/>
    <property type="match status" value="1"/>
</dbReference>
<dbReference type="Gene3D" id="3.30.450.20">
    <property type="entry name" value="PAS domain"/>
    <property type="match status" value="2"/>
</dbReference>
<dbReference type="PROSITE" id="PS50113">
    <property type="entry name" value="PAC"/>
    <property type="match status" value="1"/>
</dbReference>
<dbReference type="OrthoDB" id="9804951at2"/>
<keyword evidence="3" id="KW-0472">Membrane</keyword>
<dbReference type="SUPFAM" id="SSF141868">
    <property type="entry name" value="EAL domain-like"/>
    <property type="match status" value="1"/>
</dbReference>
<dbReference type="InterPro" id="IPR029787">
    <property type="entry name" value="Nucleotide_cyclase"/>
</dbReference>
<evidence type="ECO:0000256" key="2">
    <source>
        <dbReference type="ARBA" id="ARBA00022636"/>
    </source>
</evidence>
<dbReference type="Pfam" id="PF00990">
    <property type="entry name" value="GGDEF"/>
    <property type="match status" value="1"/>
</dbReference>
<dbReference type="EMBL" id="FNIV01000014">
    <property type="protein sequence ID" value="SDO87684.1"/>
    <property type="molecule type" value="Genomic_DNA"/>
</dbReference>
<evidence type="ECO:0000256" key="1">
    <source>
        <dbReference type="ARBA" id="ARBA00012282"/>
    </source>
</evidence>
<dbReference type="CDD" id="cd12915">
    <property type="entry name" value="PDC2_DGC_like"/>
    <property type="match status" value="1"/>
</dbReference>
<dbReference type="PANTHER" id="PTHR44757">
    <property type="entry name" value="DIGUANYLATE CYCLASE DGCP"/>
    <property type="match status" value="1"/>
</dbReference>
<dbReference type="PANTHER" id="PTHR44757:SF2">
    <property type="entry name" value="BIOFILM ARCHITECTURE MAINTENANCE PROTEIN MBAA"/>
    <property type="match status" value="1"/>
</dbReference>
<dbReference type="SMART" id="SM00086">
    <property type="entry name" value="PAC"/>
    <property type="match status" value="1"/>
</dbReference>
<dbReference type="NCBIfam" id="TIGR00229">
    <property type="entry name" value="sensory_box"/>
    <property type="match status" value="1"/>
</dbReference>
<dbReference type="PROSITE" id="PS50887">
    <property type="entry name" value="GGDEF"/>
    <property type="match status" value="1"/>
</dbReference>